<feature type="compositionally biased region" description="Low complexity" evidence="10">
    <location>
        <begin position="683"/>
        <end position="714"/>
    </location>
</feature>
<feature type="compositionally biased region" description="Low complexity" evidence="10">
    <location>
        <begin position="593"/>
        <end position="619"/>
    </location>
</feature>
<feature type="region of interest" description="Disordered" evidence="10">
    <location>
        <begin position="299"/>
        <end position="326"/>
    </location>
</feature>
<evidence type="ECO:0000256" key="1">
    <source>
        <dbReference type="ARBA" id="ARBA00022527"/>
    </source>
</evidence>
<feature type="region of interest" description="Disordered" evidence="10">
    <location>
        <begin position="645"/>
        <end position="664"/>
    </location>
</feature>
<evidence type="ECO:0000256" key="9">
    <source>
        <dbReference type="PROSITE-ProRule" id="PRU10141"/>
    </source>
</evidence>
<feature type="region of interest" description="Disordered" evidence="10">
    <location>
        <begin position="682"/>
        <end position="772"/>
    </location>
</feature>
<dbReference type="PROSITE" id="PS00108">
    <property type="entry name" value="PROTEIN_KINASE_ST"/>
    <property type="match status" value="1"/>
</dbReference>
<feature type="compositionally biased region" description="Low complexity" evidence="10">
    <location>
        <begin position="740"/>
        <end position="753"/>
    </location>
</feature>
<feature type="region of interest" description="Disordered" evidence="10">
    <location>
        <begin position="1214"/>
        <end position="1267"/>
    </location>
</feature>
<dbReference type="PROSITE" id="PS50003">
    <property type="entry name" value="PH_DOMAIN"/>
    <property type="match status" value="1"/>
</dbReference>
<evidence type="ECO:0000259" key="12">
    <source>
        <dbReference type="PROSITE" id="PS50011"/>
    </source>
</evidence>
<evidence type="ECO:0000256" key="2">
    <source>
        <dbReference type="ARBA" id="ARBA00022679"/>
    </source>
</evidence>
<feature type="binding site" evidence="7 9">
    <location>
        <position position="809"/>
    </location>
    <ligand>
        <name>ATP</name>
        <dbReference type="ChEBI" id="CHEBI:30616"/>
    </ligand>
</feature>
<dbReference type="InterPro" id="IPR008271">
    <property type="entry name" value="Ser/Thr_kinase_AS"/>
</dbReference>
<dbReference type="GO" id="GO:0005524">
    <property type="term" value="F:ATP binding"/>
    <property type="evidence" value="ECO:0007669"/>
    <property type="project" value="UniProtKB-UniRule"/>
</dbReference>
<name>A0A7S0K2F2_CAFRO</name>
<dbReference type="FunFam" id="1.10.510.10:FF:000571">
    <property type="entry name" value="Maternal embryonic leucine zipper kinase"/>
    <property type="match status" value="1"/>
</dbReference>
<feature type="compositionally biased region" description="Low complexity" evidence="10">
    <location>
        <begin position="417"/>
        <end position="452"/>
    </location>
</feature>
<dbReference type="InterPro" id="IPR017441">
    <property type="entry name" value="Protein_kinase_ATP_BS"/>
</dbReference>
<feature type="region of interest" description="Disordered" evidence="10">
    <location>
        <begin position="533"/>
        <end position="640"/>
    </location>
</feature>
<feature type="compositionally biased region" description="Polar residues" evidence="10">
    <location>
        <begin position="762"/>
        <end position="772"/>
    </location>
</feature>
<evidence type="ECO:0000259" key="11">
    <source>
        <dbReference type="PROSITE" id="PS50003"/>
    </source>
</evidence>
<keyword evidence="3 7" id="KW-0547">Nucleotide-binding</keyword>
<feature type="cross-link" description="Glycyl lysine isopeptide (Lys-Gly) (interchain with G-Cter in SUMO2)" evidence="8">
    <location>
        <position position="905"/>
    </location>
</feature>
<feature type="domain" description="PH" evidence="11">
    <location>
        <begin position="37"/>
        <end position="131"/>
    </location>
</feature>
<dbReference type="InterPro" id="IPR001849">
    <property type="entry name" value="PH_domain"/>
</dbReference>
<dbReference type="InterPro" id="IPR000719">
    <property type="entry name" value="Prot_kinase_dom"/>
</dbReference>
<dbReference type="CDD" id="cd05117">
    <property type="entry name" value="STKc_CAMK"/>
    <property type="match status" value="1"/>
</dbReference>
<evidence type="ECO:0000256" key="7">
    <source>
        <dbReference type="PIRSR" id="PIRSR630616-2"/>
    </source>
</evidence>
<dbReference type="InterPro" id="IPR011993">
    <property type="entry name" value="PH-like_dom_sf"/>
</dbReference>
<evidence type="ECO:0000256" key="10">
    <source>
        <dbReference type="SAM" id="MobiDB-lite"/>
    </source>
</evidence>
<dbReference type="SUPFAM" id="SSF56112">
    <property type="entry name" value="Protein kinase-like (PK-like)"/>
    <property type="match status" value="1"/>
</dbReference>
<dbReference type="InterPro" id="IPR030616">
    <property type="entry name" value="Aur-like"/>
</dbReference>
<dbReference type="Pfam" id="PF00169">
    <property type="entry name" value="PH"/>
    <property type="match status" value="1"/>
</dbReference>
<proteinExistence type="predicted"/>
<feature type="compositionally biased region" description="Low complexity" evidence="10">
    <location>
        <begin position="645"/>
        <end position="663"/>
    </location>
</feature>
<feature type="region of interest" description="Disordered" evidence="10">
    <location>
        <begin position="357"/>
        <end position="506"/>
    </location>
</feature>
<dbReference type="FunFam" id="3.30.200.20:FF:000042">
    <property type="entry name" value="Aurora kinase A"/>
    <property type="match status" value="1"/>
</dbReference>
<dbReference type="PROSITE" id="PS50011">
    <property type="entry name" value="PROTEIN_KINASE_DOM"/>
    <property type="match status" value="1"/>
</dbReference>
<feature type="region of interest" description="Disordered" evidence="10">
    <location>
        <begin position="1"/>
        <end position="25"/>
    </location>
</feature>
<feature type="compositionally biased region" description="Low complexity" evidence="10">
    <location>
        <begin position="357"/>
        <end position="377"/>
    </location>
</feature>
<organism evidence="13">
    <name type="scientific">Cafeteria roenbergensis</name>
    <name type="common">Marine flagellate</name>
    <dbReference type="NCBI Taxonomy" id="33653"/>
    <lineage>
        <taxon>Eukaryota</taxon>
        <taxon>Sar</taxon>
        <taxon>Stramenopiles</taxon>
        <taxon>Bigyra</taxon>
        <taxon>Opalozoa</taxon>
        <taxon>Bicosoecida</taxon>
        <taxon>Cafeteriaceae</taxon>
        <taxon>Cafeteria</taxon>
    </lineage>
</organism>
<accession>A0A7S0K2F2</accession>
<feature type="active site" description="Proton acceptor" evidence="6">
    <location>
        <position position="903"/>
    </location>
</feature>
<evidence type="ECO:0000256" key="5">
    <source>
        <dbReference type="ARBA" id="ARBA00022840"/>
    </source>
</evidence>
<keyword evidence="1" id="KW-0723">Serine/threonine-protein kinase</keyword>
<evidence type="ECO:0000256" key="3">
    <source>
        <dbReference type="ARBA" id="ARBA00022741"/>
    </source>
</evidence>
<feature type="region of interest" description="Disordered" evidence="10">
    <location>
        <begin position="1143"/>
        <end position="1194"/>
    </location>
</feature>
<dbReference type="PROSITE" id="PS00107">
    <property type="entry name" value="PROTEIN_KINASE_ATP"/>
    <property type="match status" value="1"/>
</dbReference>
<feature type="compositionally biased region" description="Low complexity" evidence="10">
    <location>
        <begin position="189"/>
        <end position="200"/>
    </location>
</feature>
<protein>
    <recommendedName>
        <fullName evidence="14">Non-specific serine/threonine protein kinase</fullName>
    </recommendedName>
</protein>
<feature type="compositionally biased region" description="Basic and acidic residues" evidence="10">
    <location>
        <begin position="11"/>
        <end position="23"/>
    </location>
</feature>
<dbReference type="Pfam" id="PF00069">
    <property type="entry name" value="Pkinase"/>
    <property type="match status" value="1"/>
</dbReference>
<dbReference type="AlphaFoldDB" id="A0A7S0K2F2"/>
<feature type="region of interest" description="Disordered" evidence="10">
    <location>
        <begin position="187"/>
        <end position="215"/>
    </location>
</feature>
<dbReference type="SMART" id="SM00220">
    <property type="entry name" value="S_TKc"/>
    <property type="match status" value="1"/>
</dbReference>
<keyword evidence="2" id="KW-0808">Transferase</keyword>
<dbReference type="EMBL" id="HBET01018943">
    <property type="protein sequence ID" value="CAD8568351.1"/>
    <property type="molecule type" value="Transcribed_RNA"/>
</dbReference>
<evidence type="ECO:0008006" key="14">
    <source>
        <dbReference type="Google" id="ProtNLM"/>
    </source>
</evidence>
<feature type="compositionally biased region" description="Pro residues" evidence="10">
    <location>
        <begin position="1252"/>
        <end position="1267"/>
    </location>
</feature>
<dbReference type="GO" id="GO:0004674">
    <property type="term" value="F:protein serine/threonine kinase activity"/>
    <property type="evidence" value="ECO:0007669"/>
    <property type="project" value="UniProtKB-KW"/>
</dbReference>
<evidence type="ECO:0000256" key="4">
    <source>
        <dbReference type="ARBA" id="ARBA00022777"/>
    </source>
</evidence>
<dbReference type="Gene3D" id="1.10.510.10">
    <property type="entry name" value="Transferase(Phosphotransferase) domain 1"/>
    <property type="match status" value="1"/>
</dbReference>
<gene>
    <name evidence="13" type="ORF">CROE0942_LOCUS12731</name>
</gene>
<feature type="binding site" evidence="7">
    <location>
        <position position="924"/>
    </location>
    <ligand>
        <name>ATP</name>
        <dbReference type="ChEBI" id="CHEBI:30616"/>
    </ligand>
</feature>
<dbReference type="Gene3D" id="2.30.29.30">
    <property type="entry name" value="Pleckstrin-homology domain (PH domain)/Phosphotyrosine-binding domain (PTB)"/>
    <property type="match status" value="1"/>
</dbReference>
<feature type="binding site" evidence="7">
    <location>
        <begin position="907"/>
        <end position="908"/>
    </location>
    <ligand>
        <name>ATP</name>
        <dbReference type="ChEBI" id="CHEBI:30616"/>
    </ligand>
</feature>
<evidence type="ECO:0000313" key="13">
    <source>
        <dbReference type="EMBL" id="CAD8568351.1"/>
    </source>
</evidence>
<dbReference type="InterPro" id="IPR011009">
    <property type="entry name" value="Kinase-like_dom_sf"/>
</dbReference>
<feature type="domain" description="Protein kinase" evidence="12">
    <location>
        <begin position="780"/>
        <end position="1038"/>
    </location>
</feature>
<feature type="compositionally biased region" description="Low complexity" evidence="10">
    <location>
        <begin position="475"/>
        <end position="491"/>
    </location>
</feature>
<evidence type="ECO:0000256" key="8">
    <source>
        <dbReference type="PIRSR" id="PIRSR630616-3"/>
    </source>
</evidence>
<keyword evidence="5 7" id="KW-0067">ATP-binding</keyword>
<keyword evidence="4" id="KW-0418">Kinase</keyword>
<dbReference type="PANTHER" id="PTHR24350">
    <property type="entry name" value="SERINE/THREONINE-PROTEIN KINASE IAL-RELATED"/>
    <property type="match status" value="1"/>
</dbReference>
<feature type="compositionally biased region" description="Low complexity" evidence="10">
    <location>
        <begin position="1214"/>
        <end position="1251"/>
    </location>
</feature>
<feature type="compositionally biased region" description="Gly residues" evidence="10">
    <location>
        <begin position="463"/>
        <end position="474"/>
    </location>
</feature>
<dbReference type="SUPFAM" id="SSF50729">
    <property type="entry name" value="PH domain-like"/>
    <property type="match status" value="1"/>
</dbReference>
<sequence length="1267" mass="129694">MEQGSGARNRRFSEPPRPSRADDGTEASCVIDGKLTVVLRSGWLTKQGHRFWKSWRRRWFVLTPDFLIYTIRPSAIRSRGRIDLNSITSVAPVPLRGVQGMAVFTLPGQKDFMIVGEDLPHWMGAIRSACRALATGAPLTHINPMASAVVRSGVSAAATEAPPPAKPRSKAALGGFPGLGWLAGGAAGSGPAQGSASDASSVDREDDDLAMPGTADLAPFSRELEVLGIADRPMLVGVALSGLERAVVDDSTQSPPELAELRRRFLRVIAASQAAHPEIWSQGHAAQVKRLLGIISHKQQARRPMLSPSARPMRRRSDTTAAANARAMSSLSGAAASCPPPAMNGLVAHAAAQTAARERLAGSAAPAGSARGATRGPDQGGPGDHAPAAVTGAPGAESRTAGTPIAAPGSSRRAVERSGALAAADAAPSPARPGRGRGLASTPPTSLPTLAPRQAGDVSSGSGSAGGNGSGGGSPPRAGSASTLQSLTASAGSGGEDASHCETTPVSAAAASTAEARSAATAVASAAAALATSQAQAAEPPPPPRRPVFPVSPGCPPPPATPGTTPGTSANTTPSPHRGRPSPLRITPAGQRSVAAALSPPASGAGSAVTPATGRSAPPRFRPPPIRTPDSAGGRLGGLLGSSSGAAGGAAAAPGSAGTLGSARSAGRMGLSISASPAHLRLGGASSSPASGARGAGVPPLAPPRLAARSAGPRVPLRGTMLGEGIESKEAAGSGTSTDSLAGSGRSARSTSADCSEGPSRMPSNSSASTQQQARFEDLFQLGEVLGRGAFSVVHKTRHRRSGREFAVKVLDRAAMTGDDVQSLVGEVSAQRWMRHPNIVRLVAFFDNDPTHFYLVTELCKGGELFDRVVSQARFSEKKAAGAVYILLDAVSYFHKHGIVHRDIKPENILFQDTRPDAPMKIADFGFAVHSGTGETLRSLAGSPNYLAPEIVENQPYGTAVDMWSLGVVTYILLCGYMPFDAPNQRELFRKIAAGTFAFPEREWGGVSPEAKDFVASLLRVDPRARLTADAALRHRWITTTDLSDAHLSRSVSKLRSFHTRRRTSMLRNAVRAVHLGRRASMALPQPSPGSRTTAATTPRRTALRHMGLTRAAAGALLDDYDAPPSSPAVSMAINADPADDTTRFNGIVDSPKVTADSVEPTGTAFDGPLGSHLAPRPRSVTAPDDDFLDLPGDGAAATTGSLLSGRDLRPAMARAAPASSALSVAASPAATSWSTSGAAPSAAGSAAAPPGVVPLPPPESPPPRRH</sequence>
<dbReference type="SMART" id="SM00233">
    <property type="entry name" value="PH"/>
    <property type="match status" value="1"/>
</dbReference>
<reference evidence="13" key="1">
    <citation type="submission" date="2021-01" db="EMBL/GenBank/DDBJ databases">
        <authorList>
            <person name="Corre E."/>
            <person name="Pelletier E."/>
            <person name="Niang G."/>
            <person name="Scheremetjew M."/>
            <person name="Finn R."/>
            <person name="Kale V."/>
            <person name="Holt S."/>
            <person name="Cochrane G."/>
            <person name="Meng A."/>
            <person name="Brown T."/>
            <person name="Cohen L."/>
        </authorList>
    </citation>
    <scope>NUCLEOTIDE SEQUENCE</scope>
    <source>
        <strain evidence="13">E4-10</strain>
    </source>
</reference>
<evidence type="ECO:0000256" key="6">
    <source>
        <dbReference type="PIRSR" id="PIRSR630616-1"/>
    </source>
</evidence>
<feature type="compositionally biased region" description="Low complexity" evidence="10">
    <location>
        <begin position="562"/>
        <end position="576"/>
    </location>
</feature>